<organism evidence="2 3">
    <name type="scientific">Coccomyxa viridis</name>
    <dbReference type="NCBI Taxonomy" id="1274662"/>
    <lineage>
        <taxon>Eukaryota</taxon>
        <taxon>Viridiplantae</taxon>
        <taxon>Chlorophyta</taxon>
        <taxon>core chlorophytes</taxon>
        <taxon>Trebouxiophyceae</taxon>
        <taxon>Trebouxiophyceae incertae sedis</taxon>
        <taxon>Coccomyxaceae</taxon>
        <taxon>Coccomyxa</taxon>
    </lineage>
</organism>
<protein>
    <submittedName>
        <fullName evidence="2">G10001 protein</fullName>
    </submittedName>
</protein>
<keyword evidence="3" id="KW-1185">Reference proteome</keyword>
<name>A0ABP1G6V0_9CHLO</name>
<proteinExistence type="predicted"/>
<evidence type="ECO:0000256" key="1">
    <source>
        <dbReference type="SAM" id="SignalP"/>
    </source>
</evidence>
<dbReference type="EMBL" id="CAXHTA020000017">
    <property type="protein sequence ID" value="CAL5227095.1"/>
    <property type="molecule type" value="Genomic_DNA"/>
</dbReference>
<dbReference type="Pfam" id="PF10184">
    <property type="entry name" value="DUF2358"/>
    <property type="match status" value="1"/>
</dbReference>
<dbReference type="SUPFAM" id="SSF54427">
    <property type="entry name" value="NTF2-like"/>
    <property type="match status" value="1"/>
</dbReference>
<gene>
    <name evidence="2" type="primary">g10001</name>
    <name evidence="2" type="ORF">VP750_LOCUS9001</name>
</gene>
<accession>A0ABP1G6V0</accession>
<dbReference type="PANTHER" id="PTHR34123">
    <property type="entry name" value="OS04G0578200 PROTEIN"/>
    <property type="match status" value="1"/>
</dbReference>
<reference evidence="2 3" key="1">
    <citation type="submission" date="2024-06" db="EMBL/GenBank/DDBJ databases">
        <authorList>
            <person name="Kraege A."/>
            <person name="Thomma B."/>
        </authorList>
    </citation>
    <scope>NUCLEOTIDE SEQUENCE [LARGE SCALE GENOMIC DNA]</scope>
</reference>
<dbReference type="InterPro" id="IPR032710">
    <property type="entry name" value="NTF2-like_dom_sf"/>
</dbReference>
<dbReference type="Proteomes" id="UP001497392">
    <property type="component" value="Unassembled WGS sequence"/>
</dbReference>
<keyword evidence="1" id="KW-0732">Signal</keyword>
<dbReference type="InterPro" id="IPR018790">
    <property type="entry name" value="DUF2358"/>
</dbReference>
<feature type="signal peptide" evidence="1">
    <location>
        <begin position="1"/>
        <end position="26"/>
    </location>
</feature>
<comment type="caution">
    <text evidence="2">The sequence shown here is derived from an EMBL/GenBank/DDBJ whole genome shotgun (WGS) entry which is preliminary data.</text>
</comment>
<dbReference type="PANTHER" id="PTHR34123:SF3">
    <property type="entry name" value="SNOAL-LIKE DOMAIN-CONTAINING PROTEIN"/>
    <property type="match status" value="1"/>
</dbReference>
<feature type="chain" id="PRO_5046336289" evidence="1">
    <location>
        <begin position="27"/>
        <end position="182"/>
    </location>
</feature>
<evidence type="ECO:0000313" key="2">
    <source>
        <dbReference type="EMBL" id="CAL5227095.1"/>
    </source>
</evidence>
<evidence type="ECO:0000313" key="3">
    <source>
        <dbReference type="Proteomes" id="UP001497392"/>
    </source>
</evidence>
<sequence>MTRRSLCISAAQLVAGASFLARSATAADEEAKRRHLPLEELKNIIAEDFQERQYYTTGQLTQAIFDDQCAFIDPTTTVKGPKFYSKAVAALFDASTSRADLISTQVVDDHTIEMRWRFDAGTNLPGKPRLKPYTGSTKYIINSDGLIEKQIETWDISVLDAFISTFFKSFGAPPAPPVSSMR</sequence>